<evidence type="ECO:0000313" key="3">
    <source>
        <dbReference type="EMBL" id="MBB4906548.1"/>
    </source>
</evidence>
<keyword evidence="1" id="KW-0560">Oxidoreductase</keyword>
<keyword evidence="4" id="KW-1185">Reference proteome</keyword>
<dbReference type="InterPro" id="IPR052019">
    <property type="entry name" value="F420H2_bilvrd_red/Heme_oxyg"/>
</dbReference>
<dbReference type="GO" id="GO:0016627">
    <property type="term" value="F:oxidoreductase activity, acting on the CH-CH group of donors"/>
    <property type="evidence" value="ECO:0007669"/>
    <property type="project" value="TreeGrafter"/>
</dbReference>
<dbReference type="InterPro" id="IPR012349">
    <property type="entry name" value="Split_barrel_FMN-bd"/>
</dbReference>
<evidence type="ECO:0000259" key="2">
    <source>
        <dbReference type="Pfam" id="PF01243"/>
    </source>
</evidence>
<dbReference type="EMBL" id="JACHJQ010000003">
    <property type="protein sequence ID" value="MBB4906548.1"/>
    <property type="molecule type" value="Genomic_DNA"/>
</dbReference>
<accession>A0A7W7Q474</accession>
<dbReference type="GO" id="GO:0070967">
    <property type="term" value="F:coenzyme F420 binding"/>
    <property type="evidence" value="ECO:0007669"/>
    <property type="project" value="TreeGrafter"/>
</dbReference>
<dbReference type="Gene3D" id="2.30.110.10">
    <property type="entry name" value="Electron Transport, Fmn-binding Protein, Chain A"/>
    <property type="match status" value="1"/>
</dbReference>
<protein>
    <submittedName>
        <fullName evidence="3">PPOX class probable F420-dependent enzyme</fullName>
    </submittedName>
</protein>
<feature type="domain" description="Pyridoxamine 5'-phosphate oxidase N-terminal" evidence="2">
    <location>
        <begin position="11"/>
        <end position="133"/>
    </location>
</feature>
<dbReference type="PANTHER" id="PTHR35176">
    <property type="entry name" value="HEME OXYGENASE HI_0854-RELATED"/>
    <property type="match status" value="1"/>
</dbReference>
<dbReference type="PANTHER" id="PTHR35176:SF6">
    <property type="entry name" value="HEME OXYGENASE HI_0854-RELATED"/>
    <property type="match status" value="1"/>
</dbReference>
<dbReference type="RefSeq" id="WP_184810746.1">
    <property type="nucleotide sequence ID" value="NZ_JACHJQ010000003.1"/>
</dbReference>
<dbReference type="AlphaFoldDB" id="A0A7W7Q474"/>
<reference evidence="3 4" key="1">
    <citation type="submission" date="2020-08" db="EMBL/GenBank/DDBJ databases">
        <title>Genomic Encyclopedia of Type Strains, Phase III (KMG-III): the genomes of soil and plant-associated and newly described type strains.</title>
        <authorList>
            <person name="Whitman W."/>
        </authorList>
    </citation>
    <scope>NUCLEOTIDE SEQUENCE [LARGE SCALE GENOMIC DNA]</scope>
    <source>
        <strain evidence="3 4">CECT 8960</strain>
    </source>
</reference>
<evidence type="ECO:0000256" key="1">
    <source>
        <dbReference type="ARBA" id="ARBA00023002"/>
    </source>
</evidence>
<dbReference type="InterPro" id="IPR011576">
    <property type="entry name" value="Pyridox_Oxase_N"/>
</dbReference>
<gene>
    <name evidence="3" type="ORF">FHR82_002768</name>
</gene>
<dbReference type="Proteomes" id="UP000520767">
    <property type="component" value="Unassembled WGS sequence"/>
</dbReference>
<dbReference type="SUPFAM" id="SSF50475">
    <property type="entry name" value="FMN-binding split barrel"/>
    <property type="match status" value="1"/>
</dbReference>
<sequence>MSRRGQVQMTPEEIEAFLQEGKTANIATIGPNGRPHLTALWYVPRGDVIETWTYAKSQKALNLQRLPQATILVETGDSYEKLRGVSMECDVELVTNTEKITMIGQQLMHRYSPNPQVATAGSQFVRLQAPKRVGLVCRPTKIVSWDHGKLGGAY</sequence>
<name>A0A7W7Q474_9PSEU</name>
<dbReference type="GO" id="GO:0005829">
    <property type="term" value="C:cytosol"/>
    <property type="evidence" value="ECO:0007669"/>
    <property type="project" value="TreeGrafter"/>
</dbReference>
<evidence type="ECO:0000313" key="4">
    <source>
        <dbReference type="Proteomes" id="UP000520767"/>
    </source>
</evidence>
<dbReference type="Pfam" id="PF01243">
    <property type="entry name" value="PNPOx_N"/>
    <property type="match status" value="1"/>
</dbReference>
<organism evidence="3 4">
    <name type="scientific">Actinophytocola algeriensis</name>
    <dbReference type="NCBI Taxonomy" id="1768010"/>
    <lineage>
        <taxon>Bacteria</taxon>
        <taxon>Bacillati</taxon>
        <taxon>Actinomycetota</taxon>
        <taxon>Actinomycetes</taxon>
        <taxon>Pseudonocardiales</taxon>
        <taxon>Pseudonocardiaceae</taxon>
    </lineage>
</organism>
<proteinExistence type="predicted"/>
<comment type="caution">
    <text evidence="3">The sequence shown here is derived from an EMBL/GenBank/DDBJ whole genome shotgun (WGS) entry which is preliminary data.</text>
</comment>